<evidence type="ECO:0000313" key="2">
    <source>
        <dbReference type="EMBL" id="RMI27909.1"/>
    </source>
</evidence>
<dbReference type="Gene3D" id="3.90.1640.10">
    <property type="entry name" value="inorganic pyrophosphatase (n-terminal core)"/>
    <property type="match status" value="1"/>
</dbReference>
<dbReference type="Gene3D" id="3.10.310.30">
    <property type="match status" value="1"/>
</dbReference>
<sequence>MTAVSPAADICAAVGALAAARSVTVLCHIQPDADTIGSGLALALVLHRRGVPVCVSFAEPAELPEAMRSLPGIEFLVPAADVPREVDLLVTVDCGSAGRLGALADRLPGAGTVLVLDHHVSNTRFGTLNVIDVGADSTTSLVAGILREWGEPIDRDVAHCLYAGLVTDTGCFRWGGPASHRLADELLSTGIDGRGITRALMDTHPFAWLAMLSRVLGSARLAPQAAHGSGLVYTFVHRADRADLGSEEVESVIDIIRTTGEAAVAAVFKEARAVAGLWSVSLRSRDSAVGADDGVDVARVAAGLGGGGHRFAAGYTTRGTEDELIAALLAGLERD</sequence>
<comment type="caution">
    <text evidence="2">The sequence shown here is derived from an EMBL/GenBank/DDBJ whole genome shotgun (WGS) entry which is preliminary data.</text>
</comment>
<name>A0A3M2KR14_9NOCA</name>
<organism evidence="2 3">
    <name type="scientific">Nocardia stercoris</name>
    <dbReference type="NCBI Taxonomy" id="2483361"/>
    <lineage>
        <taxon>Bacteria</taxon>
        <taxon>Bacillati</taxon>
        <taxon>Actinomycetota</taxon>
        <taxon>Actinomycetes</taxon>
        <taxon>Mycobacteriales</taxon>
        <taxon>Nocardiaceae</taxon>
        <taxon>Nocardia</taxon>
    </lineage>
</organism>
<dbReference type="SUPFAM" id="SSF64182">
    <property type="entry name" value="DHH phosphoesterases"/>
    <property type="match status" value="1"/>
</dbReference>
<dbReference type="Pfam" id="PF01368">
    <property type="entry name" value="DHH"/>
    <property type="match status" value="1"/>
</dbReference>
<dbReference type="PANTHER" id="PTHR47618">
    <property type="entry name" value="BIFUNCTIONAL OLIGORIBONUCLEASE AND PAP PHOSPHATASE NRNA"/>
    <property type="match status" value="1"/>
</dbReference>
<dbReference type="EMBL" id="RFFH01000028">
    <property type="protein sequence ID" value="RMI27909.1"/>
    <property type="molecule type" value="Genomic_DNA"/>
</dbReference>
<dbReference type="InterPro" id="IPR001667">
    <property type="entry name" value="DDH_dom"/>
</dbReference>
<evidence type="ECO:0000259" key="1">
    <source>
        <dbReference type="Pfam" id="PF01368"/>
    </source>
</evidence>
<reference evidence="2 3" key="1">
    <citation type="submission" date="2018-10" db="EMBL/GenBank/DDBJ databases">
        <title>Isolation from cow dung.</title>
        <authorList>
            <person name="Ling L."/>
        </authorList>
    </citation>
    <scope>NUCLEOTIDE SEQUENCE [LARGE SCALE GENOMIC DNA]</scope>
    <source>
        <strain evidence="2 3">NEAU-LL90</strain>
    </source>
</reference>
<accession>A0A3M2KR14</accession>
<protein>
    <submittedName>
        <fullName evidence="2">Bifunctional oligoribonuclease/PAP phosphatase NrnA</fullName>
    </submittedName>
</protein>
<dbReference type="AlphaFoldDB" id="A0A3M2KR14"/>
<gene>
    <name evidence="2" type="ORF">EBN03_32220</name>
</gene>
<dbReference type="Proteomes" id="UP000279275">
    <property type="component" value="Unassembled WGS sequence"/>
</dbReference>
<evidence type="ECO:0000313" key="3">
    <source>
        <dbReference type="Proteomes" id="UP000279275"/>
    </source>
</evidence>
<dbReference type="InterPro" id="IPR038763">
    <property type="entry name" value="DHH_sf"/>
</dbReference>
<feature type="domain" description="DDH" evidence="1">
    <location>
        <begin position="23"/>
        <end position="164"/>
    </location>
</feature>
<dbReference type="OrthoDB" id="9803668at2"/>
<dbReference type="PANTHER" id="PTHR47618:SF1">
    <property type="entry name" value="BIFUNCTIONAL OLIGORIBONUCLEASE AND PAP PHOSPHATASE NRNA"/>
    <property type="match status" value="1"/>
</dbReference>
<dbReference type="RefSeq" id="WP_122191954.1">
    <property type="nucleotide sequence ID" value="NZ_RFFH01000028.1"/>
</dbReference>
<dbReference type="InterPro" id="IPR051319">
    <property type="entry name" value="Oligoribo/pAp-PDE_c-di-AMP_PDE"/>
</dbReference>
<proteinExistence type="predicted"/>
<keyword evidence="3" id="KW-1185">Reference proteome</keyword>